<evidence type="ECO:0000313" key="1">
    <source>
        <dbReference type="EMBL" id="GAH27225.1"/>
    </source>
</evidence>
<reference evidence="1" key="1">
    <citation type="journal article" date="2014" name="Front. Microbiol.">
        <title>High frequency of phylogenetically diverse reductive dehalogenase-homologous genes in deep subseafloor sedimentary metagenomes.</title>
        <authorList>
            <person name="Kawai M."/>
            <person name="Futagami T."/>
            <person name="Toyoda A."/>
            <person name="Takaki Y."/>
            <person name="Nishi S."/>
            <person name="Hori S."/>
            <person name="Arai W."/>
            <person name="Tsubouchi T."/>
            <person name="Morono Y."/>
            <person name="Uchiyama I."/>
            <person name="Ito T."/>
            <person name="Fujiyama A."/>
            <person name="Inagaki F."/>
            <person name="Takami H."/>
        </authorList>
    </citation>
    <scope>NUCLEOTIDE SEQUENCE</scope>
    <source>
        <strain evidence="1">Expedition CK06-06</strain>
    </source>
</reference>
<name>X1F3R9_9ZZZZ</name>
<dbReference type="EMBL" id="BARU01003768">
    <property type="protein sequence ID" value="GAH27225.1"/>
    <property type="molecule type" value="Genomic_DNA"/>
</dbReference>
<sequence length="88" mass="10406">MIIPMKDTIPIEPQKPLSIKIFVDNLLVKKVKMEHDKWTDVQIDIPYFTKNRFTLTLTFSRSWVPKEIGLTPDTRELGIRVGEYRFID</sequence>
<gene>
    <name evidence="1" type="ORF">S03H2_07948</name>
</gene>
<accession>X1F3R9</accession>
<protein>
    <submittedName>
        <fullName evidence="1">Uncharacterized protein</fullName>
    </submittedName>
</protein>
<comment type="caution">
    <text evidence="1">The sequence shown here is derived from an EMBL/GenBank/DDBJ whole genome shotgun (WGS) entry which is preliminary data.</text>
</comment>
<proteinExistence type="predicted"/>
<dbReference type="AlphaFoldDB" id="X1F3R9"/>
<organism evidence="1">
    <name type="scientific">marine sediment metagenome</name>
    <dbReference type="NCBI Taxonomy" id="412755"/>
    <lineage>
        <taxon>unclassified sequences</taxon>
        <taxon>metagenomes</taxon>
        <taxon>ecological metagenomes</taxon>
    </lineage>
</organism>